<gene>
    <name evidence="4" type="ORF">CLCOL_06930</name>
</gene>
<dbReference type="SUPFAM" id="SSF56281">
    <property type="entry name" value="Metallo-hydrolase/oxidoreductase"/>
    <property type="match status" value="1"/>
</dbReference>
<evidence type="ECO:0000256" key="1">
    <source>
        <dbReference type="ARBA" id="ARBA00022801"/>
    </source>
</evidence>
<dbReference type="InterPro" id="IPR011108">
    <property type="entry name" value="RMMBL"/>
</dbReference>
<dbReference type="Gene3D" id="3.40.50.10890">
    <property type="match status" value="1"/>
</dbReference>
<feature type="domain" description="Beta-Casp" evidence="3">
    <location>
        <begin position="236"/>
        <end position="360"/>
    </location>
</feature>
<protein>
    <submittedName>
        <fullName evidence="4">Ribonuclease</fullName>
        <ecNumber evidence="4">3.1.-.-</ecNumber>
    </submittedName>
</protein>
<dbReference type="AlphaFoldDB" id="A0A151APA6"/>
<accession>A0A151APA6</accession>
<dbReference type="InterPro" id="IPR022712">
    <property type="entry name" value="Beta_Casp"/>
</dbReference>
<dbReference type="STRING" id="1121305.CLCOL_06930"/>
<dbReference type="EC" id="3.1.-.-" evidence="4"/>
<keyword evidence="1 4" id="KW-0378">Hydrolase</keyword>
<dbReference type="SMART" id="SM00849">
    <property type="entry name" value="Lactamase_B"/>
    <property type="match status" value="1"/>
</dbReference>
<dbReference type="EMBL" id="LTBB01000003">
    <property type="protein sequence ID" value="KYH29463.1"/>
    <property type="molecule type" value="Genomic_DNA"/>
</dbReference>
<dbReference type="PATRIC" id="fig|1121305.3.peg.702"/>
<dbReference type="Pfam" id="PF10996">
    <property type="entry name" value="Beta-Casp"/>
    <property type="match status" value="1"/>
</dbReference>
<dbReference type="Gene3D" id="3.60.15.10">
    <property type="entry name" value="Ribonuclease Z/Hydroxyacylglutathione hydrolase-like"/>
    <property type="match status" value="1"/>
</dbReference>
<dbReference type="InterPro" id="IPR036866">
    <property type="entry name" value="RibonucZ/Hydroxyglut_hydro"/>
</dbReference>
<dbReference type="PANTHER" id="PTHR11203:SF37">
    <property type="entry name" value="INTEGRATOR COMPLEX SUBUNIT 11"/>
    <property type="match status" value="1"/>
</dbReference>
<evidence type="ECO:0000259" key="2">
    <source>
        <dbReference type="SMART" id="SM00849"/>
    </source>
</evidence>
<dbReference type="Pfam" id="PF16661">
    <property type="entry name" value="Lactamase_B_6"/>
    <property type="match status" value="1"/>
</dbReference>
<feature type="domain" description="Metallo-beta-lactamase" evidence="2">
    <location>
        <begin position="13"/>
        <end position="224"/>
    </location>
</feature>
<dbReference type="SMART" id="SM01027">
    <property type="entry name" value="Beta-Casp"/>
    <property type="match status" value="1"/>
</dbReference>
<reference evidence="4 5" key="1">
    <citation type="submission" date="2016-02" db="EMBL/GenBank/DDBJ databases">
        <title>Genome sequence of Clostridium colicanis DSM 13634.</title>
        <authorList>
            <person name="Poehlein A."/>
            <person name="Daniel R."/>
        </authorList>
    </citation>
    <scope>NUCLEOTIDE SEQUENCE [LARGE SCALE GENOMIC DNA]</scope>
    <source>
        <strain evidence="4 5">DSM 13634</strain>
    </source>
</reference>
<dbReference type="GO" id="GO:0016787">
    <property type="term" value="F:hydrolase activity"/>
    <property type="evidence" value="ECO:0007669"/>
    <property type="project" value="UniProtKB-KW"/>
</dbReference>
<evidence type="ECO:0000313" key="4">
    <source>
        <dbReference type="EMBL" id="KYH29463.1"/>
    </source>
</evidence>
<comment type="caution">
    <text evidence="4">The sequence shown here is derived from an EMBL/GenBank/DDBJ whole genome shotgun (WGS) entry which is preliminary data.</text>
</comment>
<dbReference type="InterPro" id="IPR050698">
    <property type="entry name" value="MBL"/>
</dbReference>
<evidence type="ECO:0000259" key="3">
    <source>
        <dbReference type="SMART" id="SM01027"/>
    </source>
</evidence>
<dbReference type="InterPro" id="IPR001279">
    <property type="entry name" value="Metallo-B-lactamas"/>
</dbReference>
<dbReference type="GO" id="GO:0004521">
    <property type="term" value="F:RNA endonuclease activity"/>
    <property type="evidence" value="ECO:0007669"/>
    <property type="project" value="TreeGrafter"/>
</dbReference>
<evidence type="ECO:0000313" key="5">
    <source>
        <dbReference type="Proteomes" id="UP000075374"/>
    </source>
</evidence>
<dbReference type="Pfam" id="PF07521">
    <property type="entry name" value="RMMBL"/>
    <property type="match status" value="1"/>
</dbReference>
<dbReference type="RefSeq" id="WP_061857618.1">
    <property type="nucleotide sequence ID" value="NZ_LTBB01000003.1"/>
</dbReference>
<dbReference type="CDD" id="cd16295">
    <property type="entry name" value="TTHA0252-CPSF-like_MBL-fold"/>
    <property type="match status" value="1"/>
</dbReference>
<dbReference type="Proteomes" id="UP000075374">
    <property type="component" value="Unassembled WGS sequence"/>
</dbReference>
<sequence>MKLNFLGGAAEIGASSILVNMDGKNILLDCGIRQGGNKDPLPDLRTIQDKGGLDAIVLSHAHMDHIGALPIISKEYPNARIYMNNMTKDLVRVLLYDSIKLMNNREAEIPLYSETDVENMLDRVFTINYETTFAILDGIELTFYMAGHIAGASCVYLVSKEGSLFYSGDFSLFSQISVEGARIPKLRPDLGIFESTYGDKLHGNREIEQERLIEIAQECISKGGKMLIPAFALGRSQEVILMLKKVMNKGKLKKTKIYVDGMVRNINKVYKQNPLYLKSYLGKKILKGIEPFYDDNIIPIKDKQEREDIIKSKESCIIISSSGMLSGGPSEQYAENIVSDEKGYIVFTGYQDEESPGRKLLDLIENPEEEKTIELNGKIIPVRAIVKRVGLSAHSDKDEIKALIAALSPRHSFLVHGEEMIISSLAKEIAKDIRTLVYTPKSGDEFDIDIKNPRKQLRKELKYKLNKKEAFEAEFQEELWNFIRQNYGDRAFAIEDIIFIWYGKEGNSKEEIQRFQDILLNSIYFKQDLRRFFMYRVCSLEDVEKELAPKELKQNEVLDLVEKYFKEYDYRKAGLKLDEKKVILNFDFPRAVDKSIYARMEDFTKETSWDIEINERSNTNAAEALIRNIFGAMNIKKISFHLLDDKYIIKADKPAYNLEEICARFKYLTGLDIDFIFDEAGKEDKGCEEEIWVSNSDKKMEQNKALQYIDKFFCDKEFKPYKKSVKLPNSIELCFISPNIGLKYKEDLKELSLQIGWNVSIARSVNQNEVIKTALQLCLQNEIKLRKNPSFNPVNLQVTLKLDMDSVDLDKLNKIKKIFDYNTGCSLNWQ</sequence>
<keyword evidence="5" id="KW-1185">Reference proteome</keyword>
<name>A0A151APA6_9CLOT</name>
<dbReference type="PANTHER" id="PTHR11203">
    <property type="entry name" value="CLEAVAGE AND POLYADENYLATION SPECIFICITY FACTOR FAMILY MEMBER"/>
    <property type="match status" value="1"/>
</dbReference>
<proteinExistence type="predicted"/>
<organism evidence="4 5">
    <name type="scientific">Clostridium colicanis DSM 13634</name>
    <dbReference type="NCBI Taxonomy" id="1121305"/>
    <lineage>
        <taxon>Bacteria</taxon>
        <taxon>Bacillati</taxon>
        <taxon>Bacillota</taxon>
        <taxon>Clostridia</taxon>
        <taxon>Eubacteriales</taxon>
        <taxon>Clostridiaceae</taxon>
        <taxon>Clostridium</taxon>
    </lineage>
</organism>